<accession>A0A6J7KBJ2</accession>
<dbReference type="SUPFAM" id="SSF46689">
    <property type="entry name" value="Homeodomain-like"/>
    <property type="match status" value="1"/>
</dbReference>
<evidence type="ECO:0000259" key="5">
    <source>
        <dbReference type="PROSITE" id="PS50977"/>
    </source>
</evidence>
<dbReference type="PANTHER" id="PTHR30055:SF234">
    <property type="entry name" value="HTH-TYPE TRANSCRIPTIONAL REGULATOR BETI"/>
    <property type="match status" value="1"/>
</dbReference>
<keyword evidence="2" id="KW-0238">DNA-binding</keyword>
<dbReference type="EMBL" id="CAFBMK010000355">
    <property type="protein sequence ID" value="CAB4952069.1"/>
    <property type="molecule type" value="Genomic_DNA"/>
</dbReference>
<feature type="domain" description="HTH tetR-type" evidence="5">
    <location>
        <begin position="28"/>
        <end position="88"/>
    </location>
</feature>
<keyword evidence="3" id="KW-0804">Transcription</keyword>
<dbReference type="PROSITE" id="PS50977">
    <property type="entry name" value="HTH_TETR_2"/>
    <property type="match status" value="1"/>
</dbReference>
<evidence type="ECO:0000256" key="2">
    <source>
        <dbReference type="ARBA" id="ARBA00023125"/>
    </source>
</evidence>
<dbReference type="PANTHER" id="PTHR30055">
    <property type="entry name" value="HTH-TYPE TRANSCRIPTIONAL REGULATOR RUTR"/>
    <property type="match status" value="1"/>
</dbReference>
<sequence>MKPIPTAETSDVGDPAGPRPARGERRAARTRAAILDAAERAFRADGYRGTRMEDLAEAADVAVGSIYGHFGSKDGLYHALAERSVELFGAYMDRAYAAGATPLERVMAAGDAYLRFHLEHPGAFRFLAMGEGDAGPVLDAELRERTGARTEALIERFREEIQSAIDAGEARPLDAHDLSRFLWGAWNGVIGLTLRGDRMALSDEAVAACIQTGRRLVLEGLVAPSARDAAGDALARLVSTEDVAPG</sequence>
<name>A0A6J7KBJ2_9ZZZZ</name>
<dbReference type="InterPro" id="IPR025996">
    <property type="entry name" value="MT1864/Rv1816-like_C"/>
</dbReference>
<dbReference type="GO" id="GO:0000976">
    <property type="term" value="F:transcription cis-regulatory region binding"/>
    <property type="evidence" value="ECO:0007669"/>
    <property type="project" value="TreeGrafter"/>
</dbReference>
<keyword evidence="1" id="KW-0805">Transcription regulation</keyword>
<gene>
    <name evidence="6" type="ORF">UFOPK3564_03549</name>
</gene>
<dbReference type="InterPro" id="IPR001647">
    <property type="entry name" value="HTH_TetR"/>
</dbReference>
<dbReference type="PRINTS" id="PR00455">
    <property type="entry name" value="HTHTETR"/>
</dbReference>
<reference evidence="6" key="1">
    <citation type="submission" date="2020-05" db="EMBL/GenBank/DDBJ databases">
        <authorList>
            <person name="Chiriac C."/>
            <person name="Salcher M."/>
            <person name="Ghai R."/>
            <person name="Kavagutti S V."/>
        </authorList>
    </citation>
    <scope>NUCLEOTIDE SEQUENCE</scope>
</reference>
<feature type="region of interest" description="Disordered" evidence="4">
    <location>
        <begin position="1"/>
        <end position="27"/>
    </location>
</feature>
<dbReference type="Pfam" id="PF00440">
    <property type="entry name" value="TetR_N"/>
    <property type="match status" value="1"/>
</dbReference>
<dbReference type="InterPro" id="IPR036271">
    <property type="entry name" value="Tet_transcr_reg_TetR-rel_C_sf"/>
</dbReference>
<protein>
    <submittedName>
        <fullName evidence="6">Unannotated protein</fullName>
    </submittedName>
</protein>
<dbReference type="GO" id="GO:0003700">
    <property type="term" value="F:DNA-binding transcription factor activity"/>
    <property type="evidence" value="ECO:0007669"/>
    <property type="project" value="TreeGrafter"/>
</dbReference>
<dbReference type="Gene3D" id="1.10.357.10">
    <property type="entry name" value="Tetracycline Repressor, domain 2"/>
    <property type="match status" value="1"/>
</dbReference>
<evidence type="ECO:0000313" key="6">
    <source>
        <dbReference type="EMBL" id="CAB4952069.1"/>
    </source>
</evidence>
<dbReference type="InterPro" id="IPR050109">
    <property type="entry name" value="HTH-type_TetR-like_transc_reg"/>
</dbReference>
<evidence type="ECO:0000256" key="3">
    <source>
        <dbReference type="ARBA" id="ARBA00023163"/>
    </source>
</evidence>
<evidence type="ECO:0000256" key="1">
    <source>
        <dbReference type="ARBA" id="ARBA00023015"/>
    </source>
</evidence>
<proteinExistence type="predicted"/>
<dbReference type="Pfam" id="PF13305">
    <property type="entry name" value="TetR_C_33"/>
    <property type="match status" value="1"/>
</dbReference>
<dbReference type="InterPro" id="IPR009057">
    <property type="entry name" value="Homeodomain-like_sf"/>
</dbReference>
<organism evidence="6">
    <name type="scientific">freshwater metagenome</name>
    <dbReference type="NCBI Taxonomy" id="449393"/>
    <lineage>
        <taxon>unclassified sequences</taxon>
        <taxon>metagenomes</taxon>
        <taxon>ecological metagenomes</taxon>
    </lineage>
</organism>
<dbReference type="Gene3D" id="1.10.10.60">
    <property type="entry name" value="Homeodomain-like"/>
    <property type="match status" value="1"/>
</dbReference>
<dbReference type="AlphaFoldDB" id="A0A6J7KBJ2"/>
<evidence type="ECO:0000256" key="4">
    <source>
        <dbReference type="SAM" id="MobiDB-lite"/>
    </source>
</evidence>
<dbReference type="SUPFAM" id="SSF48498">
    <property type="entry name" value="Tetracyclin repressor-like, C-terminal domain"/>
    <property type="match status" value="1"/>
</dbReference>